<sequence length="792" mass="87452">MSGTMVAANGGPSFAQQGSVDWVAISNSSVQFSVAVLARLSRAGIDAFTLQFGRAICSSFSLEPHAQGRINDAIMKLKKYGSYQDIIWFGFGIKDVVTDLADTEEGLTLVALCAALVATYDSMYAATVIRELCVLCKAPQSFTPAIRQWKALVDLCSGMFANAHFTLMANGFRRLISGHSNHLIGRHTPTTPTALAEAILMLAKVSKGNLLNATFSGGVDCAWLAAFAEWILSLDVAICDPSSSLLYRSRGVMNRPPQVTIIVPNIAENALQEVLIRSKATVIPSGRILLQRDPALGGVKLLNWHGSWSTILHEVFNGNIDDLLAGETGQHFNTYLNCISLLPLHIAAGQRVARHTRKTRPYFGDHPVNPLIWTQNDSKGQAFIKFAARRLPEIAACLLTANATWNGPTGFVEDLGLLAIRSIESVCRCAYHSGNTEEKLEEEDPVCLQTMAETIAIFLWILLDSDIDEDVLPSINGLANLFTWQSQANDSSILESTEFYERIMNCDLPVLGIDLVFHVLSGLAIPGTPPKHKSLPTNDHLARVGNGICVYHCAVEDPNLPLENMFRVRVVRGYISFSGFRFKEICGVKDVNEDSSLKSCNLRGEAPIRAVQTIVRETENETQLEMAYLVHYLTETAQLAMHWLHLPFIFQKLQRITTYLDCAGNCPPRYGIIREEYDRAQEMLSGFKYANNTWIMVNSHELFTIITGQPILLYALINQSSSGLVSFNDCLSCVMCIGTHSRVYQITINKVVDSFGRESLTESECITAKIESLNPFSETIVSLRGPRSERDE</sequence>
<dbReference type="AlphaFoldDB" id="A0AA39QZ81"/>
<protein>
    <submittedName>
        <fullName evidence="1">Uncharacterized protein</fullName>
    </submittedName>
</protein>
<proteinExistence type="predicted"/>
<comment type="caution">
    <text evidence="1">The sequence shown here is derived from an EMBL/GenBank/DDBJ whole genome shotgun (WGS) entry which is preliminary data.</text>
</comment>
<keyword evidence="2" id="KW-1185">Reference proteome</keyword>
<name>A0AA39QZ81_9LECA</name>
<reference evidence="1" key="1">
    <citation type="submission" date="2023-03" db="EMBL/GenBank/DDBJ databases">
        <title>Complete genome of Cladonia borealis.</title>
        <authorList>
            <person name="Park H."/>
        </authorList>
    </citation>
    <scope>NUCLEOTIDE SEQUENCE</scope>
    <source>
        <strain evidence="1">ANT050790</strain>
    </source>
</reference>
<dbReference type="EMBL" id="JAFEKC020000011">
    <property type="protein sequence ID" value="KAK0511982.1"/>
    <property type="molecule type" value="Genomic_DNA"/>
</dbReference>
<dbReference type="Proteomes" id="UP001166286">
    <property type="component" value="Unassembled WGS sequence"/>
</dbReference>
<organism evidence="1 2">
    <name type="scientific">Cladonia borealis</name>
    <dbReference type="NCBI Taxonomy" id="184061"/>
    <lineage>
        <taxon>Eukaryota</taxon>
        <taxon>Fungi</taxon>
        <taxon>Dikarya</taxon>
        <taxon>Ascomycota</taxon>
        <taxon>Pezizomycotina</taxon>
        <taxon>Lecanoromycetes</taxon>
        <taxon>OSLEUM clade</taxon>
        <taxon>Lecanoromycetidae</taxon>
        <taxon>Lecanorales</taxon>
        <taxon>Lecanorineae</taxon>
        <taxon>Cladoniaceae</taxon>
        <taxon>Cladonia</taxon>
    </lineage>
</organism>
<evidence type="ECO:0000313" key="2">
    <source>
        <dbReference type="Proteomes" id="UP001166286"/>
    </source>
</evidence>
<accession>A0AA39QZ81</accession>
<evidence type="ECO:0000313" key="1">
    <source>
        <dbReference type="EMBL" id="KAK0511982.1"/>
    </source>
</evidence>
<gene>
    <name evidence="1" type="ORF">JMJ35_005110</name>
</gene>